<dbReference type="Pfam" id="PF13641">
    <property type="entry name" value="Glyco_tranf_2_3"/>
    <property type="match status" value="1"/>
</dbReference>
<proteinExistence type="inferred from homology"/>
<protein>
    <submittedName>
        <fullName evidence="5">Glycosyltransferase</fullName>
    </submittedName>
</protein>
<keyword evidence="4" id="KW-0472">Membrane</keyword>
<name>A0A7K1TBF2_9BACT</name>
<feature type="transmembrane region" description="Helical" evidence="4">
    <location>
        <begin position="330"/>
        <end position="348"/>
    </location>
</feature>
<comment type="similarity">
    <text evidence="1">Belongs to the glycosyltransferase 2 family.</text>
</comment>
<dbReference type="Gene3D" id="3.90.550.10">
    <property type="entry name" value="Spore Coat Polysaccharide Biosynthesis Protein SpsA, Chain A"/>
    <property type="match status" value="1"/>
</dbReference>
<evidence type="ECO:0000313" key="6">
    <source>
        <dbReference type="Proteomes" id="UP000441336"/>
    </source>
</evidence>
<dbReference type="PANTHER" id="PTHR43630">
    <property type="entry name" value="POLY-BETA-1,6-N-ACETYL-D-GLUCOSAMINE SYNTHASE"/>
    <property type="match status" value="1"/>
</dbReference>
<feature type="transmembrane region" description="Helical" evidence="4">
    <location>
        <begin position="381"/>
        <end position="405"/>
    </location>
</feature>
<keyword evidence="3 5" id="KW-0808">Transferase</keyword>
<evidence type="ECO:0000256" key="3">
    <source>
        <dbReference type="ARBA" id="ARBA00022679"/>
    </source>
</evidence>
<dbReference type="Proteomes" id="UP000441336">
    <property type="component" value="Unassembled WGS sequence"/>
</dbReference>
<evidence type="ECO:0000256" key="2">
    <source>
        <dbReference type="ARBA" id="ARBA00022676"/>
    </source>
</evidence>
<organism evidence="5 6">
    <name type="scientific">Hymenobacter ginkgonis</name>
    <dbReference type="NCBI Taxonomy" id="2682976"/>
    <lineage>
        <taxon>Bacteria</taxon>
        <taxon>Pseudomonadati</taxon>
        <taxon>Bacteroidota</taxon>
        <taxon>Cytophagia</taxon>
        <taxon>Cytophagales</taxon>
        <taxon>Hymenobacteraceae</taxon>
        <taxon>Hymenobacter</taxon>
    </lineage>
</organism>
<dbReference type="RefSeq" id="WP_157562454.1">
    <property type="nucleotide sequence ID" value="NZ_WQKZ01000001.1"/>
</dbReference>
<comment type="caution">
    <text evidence="5">The sequence shown here is derived from an EMBL/GenBank/DDBJ whole genome shotgun (WGS) entry which is preliminary data.</text>
</comment>
<evidence type="ECO:0000256" key="4">
    <source>
        <dbReference type="SAM" id="Phobius"/>
    </source>
</evidence>
<dbReference type="CDD" id="cd06438">
    <property type="entry name" value="EpsO_like"/>
    <property type="match status" value="1"/>
</dbReference>
<feature type="transmembrane region" description="Helical" evidence="4">
    <location>
        <begin position="20"/>
        <end position="44"/>
    </location>
</feature>
<dbReference type="GO" id="GO:0016757">
    <property type="term" value="F:glycosyltransferase activity"/>
    <property type="evidence" value="ECO:0007669"/>
    <property type="project" value="UniProtKB-KW"/>
</dbReference>
<dbReference type="SUPFAM" id="SSF53448">
    <property type="entry name" value="Nucleotide-diphospho-sugar transferases"/>
    <property type="match status" value="1"/>
</dbReference>
<keyword evidence="6" id="KW-1185">Reference proteome</keyword>
<reference evidence="5 6" key="1">
    <citation type="submission" date="2019-12" db="EMBL/GenBank/DDBJ databases">
        <title>Hymenobacter sp. HMF4947 Genome sequencing and assembly.</title>
        <authorList>
            <person name="Kang H."/>
            <person name="Cha I."/>
            <person name="Kim H."/>
            <person name="Joh K."/>
        </authorList>
    </citation>
    <scope>NUCLEOTIDE SEQUENCE [LARGE SCALE GENOMIC DNA]</scope>
    <source>
        <strain evidence="5 6">HMF4947</strain>
    </source>
</reference>
<feature type="transmembrane region" description="Helical" evidence="4">
    <location>
        <begin position="354"/>
        <end position="374"/>
    </location>
</feature>
<dbReference type="PANTHER" id="PTHR43630:SF1">
    <property type="entry name" value="POLY-BETA-1,6-N-ACETYL-D-GLUCOSAMINE SYNTHASE"/>
    <property type="match status" value="1"/>
</dbReference>
<gene>
    <name evidence="5" type="ORF">GO988_05295</name>
</gene>
<accession>A0A7K1TBF2</accession>
<keyword evidence="4" id="KW-0812">Transmembrane</keyword>
<evidence type="ECO:0000313" key="5">
    <source>
        <dbReference type="EMBL" id="MVN75736.1"/>
    </source>
</evidence>
<dbReference type="InterPro" id="IPR029044">
    <property type="entry name" value="Nucleotide-diphossugar_trans"/>
</dbReference>
<evidence type="ECO:0000256" key="1">
    <source>
        <dbReference type="ARBA" id="ARBA00006739"/>
    </source>
</evidence>
<keyword evidence="2" id="KW-0328">Glycosyltransferase</keyword>
<keyword evidence="4" id="KW-1133">Transmembrane helix</keyword>
<dbReference type="AlphaFoldDB" id="A0A7K1TBF2"/>
<dbReference type="EMBL" id="WQKZ01000001">
    <property type="protein sequence ID" value="MVN75736.1"/>
    <property type="molecule type" value="Genomic_DNA"/>
</dbReference>
<sequence>MALFYLVGKQDWVGYLGLGAWYAVQGYVLLFCAYVLAPAVLYVVRGAAPSRRPRRPAPAPQTNFVLLVPAHNEQELLPGLLASIAKLNYPAARFRTVVVADNCTDRTARLARQAGAECLVRTTPYPSNKSQALAYAATELRLVEHHPAAVVCVLDADCRLDAQFLAALDRQFARPGAAPVVQSSRRVANAFESDVTVLDAAAEALRQQVGAGGRRRLGLEAFIFGLGCCLRAPVFTELMALPITSLAEDKEWKAYLASRRIPVAYCPEALLSYQAVGTGAAFAQQRKRWLSGHVATVKAHGLAMLGQGLGRGNLSQVDFACDLLQVPRSCLLVAALVFAAVASWAGQWSLLSSWGWLAVAAGLLAYAGLGLRLIGAAPRHWLALLSGVGLVVGVAKSLALIVVGYKDKDWKATRPVAIEGVGLKKQKV</sequence>